<sequence>MRLSIGAPPVAKAFGVGFGLVFAAAGAGFALLPLGFLPGGGDPSCPSPDEVSGIPPSLLPPEVRDCVAEGEWLFAGLGPLHLLGLVGIPVFLLGIYLALKSLRTAAWLDGTRVSVRGALRTRTVDLAAAEISVGAYFLKRNADTAAETVERVPQLVAREPGGRNVTVPLRGIGSPQLPEAELRALADAIRPGSPVAAQLRAMADDPLRLRAP</sequence>
<evidence type="ECO:0000313" key="3">
    <source>
        <dbReference type="Proteomes" id="UP000182486"/>
    </source>
</evidence>
<keyword evidence="1" id="KW-0812">Transmembrane</keyword>
<feature type="transmembrane region" description="Helical" evidence="1">
    <location>
        <begin position="80"/>
        <end position="99"/>
    </location>
</feature>
<reference evidence="2 3" key="1">
    <citation type="submission" date="2016-09" db="EMBL/GenBank/DDBJ databases">
        <title>Couchioplanes caeruleus draft genome sequence.</title>
        <authorList>
            <person name="Sheehan J."/>
            <person name="Caffrey P."/>
        </authorList>
    </citation>
    <scope>NUCLEOTIDE SEQUENCE [LARGE SCALE GENOMIC DNA]</scope>
    <source>
        <strain evidence="2 3">DSM 43634</strain>
    </source>
</reference>
<dbReference type="EMBL" id="MEIA01000252">
    <property type="protein sequence ID" value="OJF11993.1"/>
    <property type="molecule type" value="Genomic_DNA"/>
</dbReference>
<evidence type="ECO:0000313" key="2">
    <source>
        <dbReference type="EMBL" id="OJF11993.1"/>
    </source>
</evidence>
<gene>
    <name evidence="2" type="ORF">BG844_23145</name>
</gene>
<keyword evidence="3" id="KW-1185">Reference proteome</keyword>
<name>A0A1K0FGM8_9ACTN</name>
<protein>
    <submittedName>
        <fullName evidence="2">Uncharacterized protein</fullName>
    </submittedName>
</protein>
<dbReference type="AlphaFoldDB" id="A0A1K0FGM8"/>
<keyword evidence="1" id="KW-0472">Membrane</keyword>
<feature type="transmembrane region" description="Helical" evidence="1">
    <location>
        <begin position="12"/>
        <end position="34"/>
    </location>
</feature>
<dbReference type="RefSeq" id="WP_071807447.1">
    <property type="nucleotide sequence ID" value="NZ_MEIA01000252.1"/>
</dbReference>
<keyword evidence="1" id="KW-1133">Transmembrane helix</keyword>
<proteinExistence type="predicted"/>
<dbReference type="Proteomes" id="UP000182486">
    <property type="component" value="Unassembled WGS sequence"/>
</dbReference>
<organism evidence="2 3">
    <name type="scientific">Couchioplanes caeruleus subsp. caeruleus</name>
    <dbReference type="NCBI Taxonomy" id="56427"/>
    <lineage>
        <taxon>Bacteria</taxon>
        <taxon>Bacillati</taxon>
        <taxon>Actinomycetota</taxon>
        <taxon>Actinomycetes</taxon>
        <taxon>Micromonosporales</taxon>
        <taxon>Micromonosporaceae</taxon>
        <taxon>Couchioplanes</taxon>
    </lineage>
</organism>
<comment type="caution">
    <text evidence="2">The sequence shown here is derived from an EMBL/GenBank/DDBJ whole genome shotgun (WGS) entry which is preliminary data.</text>
</comment>
<evidence type="ECO:0000256" key="1">
    <source>
        <dbReference type="SAM" id="Phobius"/>
    </source>
</evidence>
<accession>A0A1K0FGM8</accession>